<dbReference type="SUPFAM" id="SSF50475">
    <property type="entry name" value="FMN-binding split barrel"/>
    <property type="match status" value="1"/>
</dbReference>
<dbReference type="Proteomes" id="UP000204221">
    <property type="component" value="Chromosome"/>
</dbReference>
<dbReference type="OrthoDB" id="157302at2"/>
<dbReference type="GO" id="GO:0070967">
    <property type="term" value="F:coenzyme F420 binding"/>
    <property type="evidence" value="ECO:0007669"/>
    <property type="project" value="TreeGrafter"/>
</dbReference>
<dbReference type="AlphaFoldDB" id="A0A221W4P5"/>
<protein>
    <submittedName>
        <fullName evidence="3">Pyridoxamine 5'-phosphate oxidase</fullName>
    </submittedName>
</protein>
<keyword evidence="4" id="KW-1185">Reference proteome</keyword>
<dbReference type="GO" id="GO:0016627">
    <property type="term" value="F:oxidoreductase activity, acting on the CH-CH group of donors"/>
    <property type="evidence" value="ECO:0007669"/>
    <property type="project" value="TreeGrafter"/>
</dbReference>
<sequence length="177" mass="18996">MNVSTVAEGPALTWAEIDSMLTESRSYWVCTVRPDLRPHAVPVWGVWRRGSLLISTPESTVKARNIAVNRAVTVHLESADDVVVVDGRARVISDSDELTDWSTALTEKYGGLTGVTYDLVASASAGMRNVAIDAKVVRAWRAGEMFHAVRWVADGTGGMRLADALSSVEAAQGGVAR</sequence>
<dbReference type="Pfam" id="PF01243">
    <property type="entry name" value="PNPOx_N"/>
    <property type="match status" value="1"/>
</dbReference>
<reference evidence="3 4" key="1">
    <citation type="submission" date="2017-07" db="EMBL/GenBank/DDBJ databases">
        <title>Complete genome sequence of Actinoalloteichus hoggarensis DSM 45943, type strain of Actinoalloteichus hoggarensis.</title>
        <authorList>
            <person name="Ruckert C."/>
            <person name="Nouioui I."/>
            <person name="Willmese J."/>
            <person name="van Wezel G."/>
            <person name="Klenk H.-P."/>
            <person name="Kalinowski J."/>
            <person name="Zotchev S.B."/>
        </authorList>
    </citation>
    <scope>NUCLEOTIDE SEQUENCE [LARGE SCALE GENOMIC DNA]</scope>
    <source>
        <strain evidence="3 4">DSM 45943</strain>
    </source>
</reference>
<evidence type="ECO:0000256" key="1">
    <source>
        <dbReference type="ARBA" id="ARBA00023002"/>
    </source>
</evidence>
<organism evidence="3 4">
    <name type="scientific">Actinoalloteichus hoggarensis</name>
    <dbReference type="NCBI Taxonomy" id="1470176"/>
    <lineage>
        <taxon>Bacteria</taxon>
        <taxon>Bacillati</taxon>
        <taxon>Actinomycetota</taxon>
        <taxon>Actinomycetes</taxon>
        <taxon>Pseudonocardiales</taxon>
        <taxon>Pseudonocardiaceae</taxon>
        <taxon>Actinoalloteichus</taxon>
    </lineage>
</organism>
<accession>A0A221W4P5</accession>
<evidence type="ECO:0000313" key="4">
    <source>
        <dbReference type="Proteomes" id="UP000204221"/>
    </source>
</evidence>
<dbReference type="PANTHER" id="PTHR35176">
    <property type="entry name" value="HEME OXYGENASE HI_0854-RELATED"/>
    <property type="match status" value="1"/>
</dbReference>
<dbReference type="InterPro" id="IPR012349">
    <property type="entry name" value="Split_barrel_FMN-bd"/>
</dbReference>
<dbReference type="EMBL" id="CP022521">
    <property type="protein sequence ID" value="ASO20683.1"/>
    <property type="molecule type" value="Genomic_DNA"/>
</dbReference>
<proteinExistence type="predicted"/>
<keyword evidence="1" id="KW-0560">Oxidoreductase</keyword>
<dbReference type="InterPro" id="IPR052019">
    <property type="entry name" value="F420H2_bilvrd_red/Heme_oxyg"/>
</dbReference>
<feature type="domain" description="Pyridoxamine 5'-phosphate oxidase N-terminal" evidence="2">
    <location>
        <begin position="15"/>
        <end position="140"/>
    </location>
</feature>
<dbReference type="RefSeq" id="WP_093941972.1">
    <property type="nucleotide sequence ID" value="NZ_CP022521.1"/>
</dbReference>
<name>A0A221W4P5_9PSEU</name>
<evidence type="ECO:0000259" key="2">
    <source>
        <dbReference type="Pfam" id="PF01243"/>
    </source>
</evidence>
<evidence type="ECO:0000313" key="3">
    <source>
        <dbReference type="EMBL" id="ASO20683.1"/>
    </source>
</evidence>
<dbReference type="KEGG" id="ahg:AHOG_15285"/>
<dbReference type="PANTHER" id="PTHR35176:SF4">
    <property type="entry name" value="PYRIDOXAMINE 5'-PHOSPHATE OXIDASE-RELATED FMN-BINDING"/>
    <property type="match status" value="1"/>
</dbReference>
<gene>
    <name evidence="3" type="ORF">AHOG_15285</name>
</gene>
<dbReference type="Gene3D" id="2.30.110.10">
    <property type="entry name" value="Electron Transport, Fmn-binding Protein, Chain A"/>
    <property type="match status" value="1"/>
</dbReference>
<dbReference type="GO" id="GO:0005829">
    <property type="term" value="C:cytosol"/>
    <property type="evidence" value="ECO:0007669"/>
    <property type="project" value="TreeGrafter"/>
</dbReference>
<dbReference type="InterPro" id="IPR011576">
    <property type="entry name" value="Pyridox_Oxase_N"/>
</dbReference>